<sequence>MSNCRLVSKTLLIEATSILCSSIFVEVETSSEHLSNSVDLHVSNNDSENGKFKLKILKF</sequence>
<name>A0A914NJS5_MELIC</name>
<dbReference type="Proteomes" id="UP000887563">
    <property type="component" value="Unplaced"/>
</dbReference>
<proteinExistence type="predicted"/>
<dbReference type="AlphaFoldDB" id="A0A914NJS5"/>
<keyword evidence="1" id="KW-1185">Reference proteome</keyword>
<protein>
    <submittedName>
        <fullName evidence="2">Candidate secreted effector</fullName>
    </submittedName>
</protein>
<evidence type="ECO:0000313" key="2">
    <source>
        <dbReference type="WBParaSite" id="Minc3s07120g40743"/>
    </source>
</evidence>
<evidence type="ECO:0000313" key="1">
    <source>
        <dbReference type="Proteomes" id="UP000887563"/>
    </source>
</evidence>
<reference evidence="2" key="1">
    <citation type="submission" date="2022-11" db="UniProtKB">
        <authorList>
            <consortium name="WormBaseParasite"/>
        </authorList>
    </citation>
    <scope>IDENTIFICATION</scope>
</reference>
<accession>A0A914NJS5</accession>
<dbReference type="WBParaSite" id="Minc3s07120g40743">
    <property type="protein sequence ID" value="Minc3s07120g40743"/>
    <property type="gene ID" value="Minc3s07120g40743"/>
</dbReference>
<organism evidence="1 2">
    <name type="scientific">Meloidogyne incognita</name>
    <name type="common">Southern root-knot nematode worm</name>
    <name type="synonym">Oxyuris incognita</name>
    <dbReference type="NCBI Taxonomy" id="6306"/>
    <lineage>
        <taxon>Eukaryota</taxon>
        <taxon>Metazoa</taxon>
        <taxon>Ecdysozoa</taxon>
        <taxon>Nematoda</taxon>
        <taxon>Chromadorea</taxon>
        <taxon>Rhabditida</taxon>
        <taxon>Tylenchina</taxon>
        <taxon>Tylenchomorpha</taxon>
        <taxon>Tylenchoidea</taxon>
        <taxon>Meloidogynidae</taxon>
        <taxon>Meloidogyninae</taxon>
        <taxon>Meloidogyne</taxon>
        <taxon>Meloidogyne incognita group</taxon>
    </lineage>
</organism>